<protein>
    <submittedName>
        <fullName evidence="2">Uncharacterized protein</fullName>
    </submittedName>
</protein>
<name>A0AAP0HJM4_9MAGN</name>
<feature type="compositionally biased region" description="Basic and acidic residues" evidence="1">
    <location>
        <begin position="44"/>
        <end position="62"/>
    </location>
</feature>
<gene>
    <name evidence="2" type="ORF">Sjap_025506</name>
</gene>
<dbReference type="Proteomes" id="UP001417504">
    <property type="component" value="Unassembled WGS sequence"/>
</dbReference>
<proteinExistence type="predicted"/>
<evidence type="ECO:0000313" key="3">
    <source>
        <dbReference type="Proteomes" id="UP001417504"/>
    </source>
</evidence>
<dbReference type="AlphaFoldDB" id="A0AAP0HJM4"/>
<comment type="caution">
    <text evidence="2">The sequence shown here is derived from an EMBL/GenBank/DDBJ whole genome shotgun (WGS) entry which is preliminary data.</text>
</comment>
<evidence type="ECO:0000256" key="1">
    <source>
        <dbReference type="SAM" id="MobiDB-lite"/>
    </source>
</evidence>
<sequence>MVRRLYDRQIATHYADFVSKMVRKPTKLAHVYLEVFEHYKKMRSTPEYKTKSEQASRNRRSEVGGPGSGSSVHGGGAISIYEHLLRLVCFWAYIHRYIHTYVYIRFI</sequence>
<reference evidence="2 3" key="1">
    <citation type="submission" date="2024-01" db="EMBL/GenBank/DDBJ databases">
        <title>Genome assemblies of Stephania.</title>
        <authorList>
            <person name="Yang L."/>
        </authorList>
    </citation>
    <scope>NUCLEOTIDE SEQUENCE [LARGE SCALE GENOMIC DNA]</scope>
    <source>
        <strain evidence="2">QJT</strain>
        <tissue evidence="2">Leaf</tissue>
    </source>
</reference>
<dbReference type="EMBL" id="JBBNAE010000011">
    <property type="protein sequence ID" value="KAK9085095.1"/>
    <property type="molecule type" value="Genomic_DNA"/>
</dbReference>
<accession>A0AAP0HJM4</accession>
<feature type="region of interest" description="Disordered" evidence="1">
    <location>
        <begin position="44"/>
        <end position="73"/>
    </location>
</feature>
<organism evidence="2 3">
    <name type="scientific">Stephania japonica</name>
    <dbReference type="NCBI Taxonomy" id="461633"/>
    <lineage>
        <taxon>Eukaryota</taxon>
        <taxon>Viridiplantae</taxon>
        <taxon>Streptophyta</taxon>
        <taxon>Embryophyta</taxon>
        <taxon>Tracheophyta</taxon>
        <taxon>Spermatophyta</taxon>
        <taxon>Magnoliopsida</taxon>
        <taxon>Ranunculales</taxon>
        <taxon>Menispermaceae</taxon>
        <taxon>Menispermoideae</taxon>
        <taxon>Cissampelideae</taxon>
        <taxon>Stephania</taxon>
    </lineage>
</organism>
<feature type="compositionally biased region" description="Gly residues" evidence="1">
    <location>
        <begin position="64"/>
        <end position="73"/>
    </location>
</feature>
<evidence type="ECO:0000313" key="2">
    <source>
        <dbReference type="EMBL" id="KAK9085095.1"/>
    </source>
</evidence>
<keyword evidence="3" id="KW-1185">Reference proteome</keyword>